<organism evidence="1 2">
    <name type="scientific">Cherax quadricarinatus</name>
    <name type="common">Australian red claw crayfish</name>
    <dbReference type="NCBI Taxonomy" id="27406"/>
    <lineage>
        <taxon>Eukaryota</taxon>
        <taxon>Metazoa</taxon>
        <taxon>Ecdysozoa</taxon>
        <taxon>Arthropoda</taxon>
        <taxon>Crustacea</taxon>
        <taxon>Multicrustacea</taxon>
        <taxon>Malacostraca</taxon>
        <taxon>Eumalacostraca</taxon>
        <taxon>Eucarida</taxon>
        <taxon>Decapoda</taxon>
        <taxon>Pleocyemata</taxon>
        <taxon>Astacidea</taxon>
        <taxon>Parastacoidea</taxon>
        <taxon>Parastacidae</taxon>
        <taxon>Cherax</taxon>
    </lineage>
</organism>
<protein>
    <recommendedName>
        <fullName evidence="3">Phosphatidylethanolamine-binding protein</fullName>
    </recommendedName>
</protein>
<dbReference type="PANTHER" id="PTHR11362:SF147">
    <property type="entry name" value="PHOSPHATIDYLETHANOLAMINE BINDING PROTEIN"/>
    <property type="match status" value="1"/>
</dbReference>
<dbReference type="AlphaFoldDB" id="A0AAW0YBC0"/>
<reference evidence="1" key="2">
    <citation type="submission" date="2024-01" db="EMBL/GenBank/DDBJ databases">
        <authorList>
            <person name="He J."/>
            <person name="Wang M."/>
            <person name="Zheng J."/>
            <person name="Liu Z."/>
        </authorList>
    </citation>
    <scope>NUCLEOTIDE SEQUENCE</scope>
    <source>
        <strain evidence="1">ZL_2023a</strain>
        <tissue evidence="1">Muscle</tissue>
    </source>
</reference>
<dbReference type="Proteomes" id="UP001445076">
    <property type="component" value="Unassembled WGS sequence"/>
</dbReference>
<keyword evidence="2" id="KW-1185">Reference proteome</keyword>
<dbReference type="InterPro" id="IPR036610">
    <property type="entry name" value="PEBP-like_sf"/>
</dbReference>
<gene>
    <name evidence="1" type="ORF">OTU49_015796</name>
</gene>
<evidence type="ECO:0000313" key="1">
    <source>
        <dbReference type="EMBL" id="KAK8749328.1"/>
    </source>
</evidence>
<dbReference type="SUPFAM" id="SSF49777">
    <property type="entry name" value="PEBP-like"/>
    <property type="match status" value="1"/>
</dbReference>
<dbReference type="Pfam" id="PF01161">
    <property type="entry name" value="PBP"/>
    <property type="match status" value="1"/>
</dbReference>
<evidence type="ECO:0008006" key="3">
    <source>
        <dbReference type="Google" id="ProtNLM"/>
    </source>
</evidence>
<dbReference type="InterPro" id="IPR035810">
    <property type="entry name" value="PEBP_euk"/>
</dbReference>
<accession>A0AAW0YBC0</accession>
<sequence>MEEHQVVPDVIDSPPPAILKVRYGEAVVNSGNQLTPTQVVALPTLLSWPREEGALYTLCMTDPDAPNRQDPKSREFLHWLVVNLPSCDPATGHTLSGFVGSAPADGSGLHRYVYLVYRQPARIQCDHNFNKVEQRRNFSIRNFAAKHNLQLVAGNFYQAEYDSTCDLIHRQLGLRR</sequence>
<reference evidence="1 2" key="1">
    <citation type="journal article" date="2024" name="BMC Genomics">
        <title>Genome assembly of redclaw crayfish (Cherax quadricarinatus) provides insights into its immune adaptation and hypoxia tolerance.</title>
        <authorList>
            <person name="Liu Z."/>
            <person name="Zheng J."/>
            <person name="Li H."/>
            <person name="Fang K."/>
            <person name="Wang S."/>
            <person name="He J."/>
            <person name="Zhou D."/>
            <person name="Weng S."/>
            <person name="Chi M."/>
            <person name="Gu Z."/>
            <person name="He J."/>
            <person name="Li F."/>
            <person name="Wang M."/>
        </authorList>
    </citation>
    <scope>NUCLEOTIDE SEQUENCE [LARGE SCALE GENOMIC DNA]</scope>
    <source>
        <strain evidence="1">ZL_2023a</strain>
    </source>
</reference>
<dbReference type="Gene3D" id="3.90.280.10">
    <property type="entry name" value="PEBP-like"/>
    <property type="match status" value="1"/>
</dbReference>
<dbReference type="CDD" id="cd00866">
    <property type="entry name" value="PEBP_euk"/>
    <property type="match status" value="1"/>
</dbReference>
<dbReference type="PANTHER" id="PTHR11362">
    <property type="entry name" value="PHOSPHATIDYLETHANOLAMINE-BINDING PROTEIN"/>
    <property type="match status" value="1"/>
</dbReference>
<dbReference type="InterPro" id="IPR008914">
    <property type="entry name" value="PEBP"/>
</dbReference>
<comment type="caution">
    <text evidence="1">The sequence shown here is derived from an EMBL/GenBank/DDBJ whole genome shotgun (WGS) entry which is preliminary data.</text>
</comment>
<dbReference type="EMBL" id="JARKIK010000010">
    <property type="protein sequence ID" value="KAK8749327.1"/>
    <property type="molecule type" value="Genomic_DNA"/>
</dbReference>
<evidence type="ECO:0000313" key="2">
    <source>
        <dbReference type="Proteomes" id="UP001445076"/>
    </source>
</evidence>
<dbReference type="EMBL" id="JARKIK010000010">
    <property type="protein sequence ID" value="KAK8749328.1"/>
    <property type="molecule type" value="Genomic_DNA"/>
</dbReference>
<proteinExistence type="predicted"/>
<name>A0AAW0YBC0_CHEQU</name>